<accession>A0A9W8EDY4</accession>
<feature type="compositionally biased region" description="Low complexity" evidence="1">
    <location>
        <begin position="241"/>
        <end position="255"/>
    </location>
</feature>
<organism evidence="3 4">
    <name type="scientific">Dimargaris verticillata</name>
    <dbReference type="NCBI Taxonomy" id="2761393"/>
    <lineage>
        <taxon>Eukaryota</taxon>
        <taxon>Fungi</taxon>
        <taxon>Fungi incertae sedis</taxon>
        <taxon>Zoopagomycota</taxon>
        <taxon>Kickxellomycotina</taxon>
        <taxon>Dimargaritomycetes</taxon>
        <taxon>Dimargaritales</taxon>
        <taxon>Dimargaritaceae</taxon>
        <taxon>Dimargaris</taxon>
    </lineage>
</organism>
<feature type="compositionally biased region" description="Polar residues" evidence="1">
    <location>
        <begin position="134"/>
        <end position="146"/>
    </location>
</feature>
<dbReference type="SMART" id="SM01273">
    <property type="entry name" value="Mago-bind"/>
    <property type="match status" value="1"/>
</dbReference>
<name>A0A9W8EDY4_9FUNG</name>
<feature type="compositionally biased region" description="Low complexity" evidence="1">
    <location>
        <begin position="152"/>
        <end position="165"/>
    </location>
</feature>
<feature type="compositionally biased region" description="Polar residues" evidence="1">
    <location>
        <begin position="166"/>
        <end position="183"/>
    </location>
</feature>
<dbReference type="Proteomes" id="UP001151582">
    <property type="component" value="Unassembled WGS sequence"/>
</dbReference>
<dbReference type="GO" id="GO:0003723">
    <property type="term" value="F:RNA binding"/>
    <property type="evidence" value="ECO:0007669"/>
    <property type="project" value="TreeGrafter"/>
</dbReference>
<feature type="compositionally biased region" description="Basic and acidic residues" evidence="1">
    <location>
        <begin position="59"/>
        <end position="72"/>
    </location>
</feature>
<dbReference type="PANTHER" id="PTHR22959">
    <property type="entry name" value="PYM PROTEIN"/>
    <property type="match status" value="1"/>
</dbReference>
<comment type="caution">
    <text evidence="3">The sequence shown here is derived from an EMBL/GenBank/DDBJ whole genome shotgun (WGS) entry which is preliminary data.</text>
</comment>
<dbReference type="InterPro" id="IPR015362">
    <property type="entry name" value="WIBG_mago-bd"/>
</dbReference>
<dbReference type="Pfam" id="PF09282">
    <property type="entry name" value="Mago-bind"/>
    <property type="match status" value="1"/>
</dbReference>
<dbReference type="InterPro" id="IPR039333">
    <property type="entry name" value="PYM1"/>
</dbReference>
<keyword evidence="4" id="KW-1185">Reference proteome</keyword>
<dbReference type="GO" id="GO:0035145">
    <property type="term" value="C:exon-exon junction complex"/>
    <property type="evidence" value="ECO:0007669"/>
    <property type="project" value="TreeGrafter"/>
</dbReference>
<evidence type="ECO:0000256" key="1">
    <source>
        <dbReference type="SAM" id="MobiDB-lite"/>
    </source>
</evidence>
<reference evidence="3" key="1">
    <citation type="submission" date="2022-07" db="EMBL/GenBank/DDBJ databases">
        <title>Phylogenomic reconstructions and comparative analyses of Kickxellomycotina fungi.</title>
        <authorList>
            <person name="Reynolds N.K."/>
            <person name="Stajich J.E."/>
            <person name="Barry K."/>
            <person name="Grigoriev I.V."/>
            <person name="Crous P."/>
            <person name="Smith M.E."/>
        </authorList>
    </citation>
    <scope>NUCLEOTIDE SEQUENCE</scope>
    <source>
        <strain evidence="3">RSA 567</strain>
    </source>
</reference>
<feature type="compositionally biased region" description="Basic and acidic residues" evidence="1">
    <location>
        <begin position="1"/>
        <end position="11"/>
    </location>
</feature>
<dbReference type="GO" id="GO:1903259">
    <property type="term" value="P:exon-exon junction complex disassembly"/>
    <property type="evidence" value="ECO:0007669"/>
    <property type="project" value="InterPro"/>
</dbReference>
<evidence type="ECO:0000259" key="2">
    <source>
        <dbReference type="SMART" id="SM01273"/>
    </source>
</evidence>
<dbReference type="EMBL" id="JANBQB010000119">
    <property type="protein sequence ID" value="KAJ1981585.1"/>
    <property type="molecule type" value="Genomic_DNA"/>
</dbReference>
<feature type="compositionally biased region" description="Polar residues" evidence="1">
    <location>
        <begin position="313"/>
        <end position="322"/>
    </location>
</feature>
<feature type="compositionally biased region" description="Basic and acidic residues" evidence="1">
    <location>
        <begin position="38"/>
        <end position="50"/>
    </location>
</feature>
<feature type="compositionally biased region" description="Basic residues" evidence="1">
    <location>
        <begin position="288"/>
        <end position="297"/>
    </location>
</feature>
<dbReference type="GO" id="GO:0005737">
    <property type="term" value="C:cytoplasm"/>
    <property type="evidence" value="ECO:0007669"/>
    <property type="project" value="TreeGrafter"/>
</dbReference>
<dbReference type="PANTHER" id="PTHR22959:SF0">
    <property type="entry name" value="PARTNER OF Y14 AND MAGO"/>
    <property type="match status" value="1"/>
</dbReference>
<dbReference type="OrthoDB" id="21625at2759"/>
<evidence type="ECO:0000313" key="3">
    <source>
        <dbReference type="EMBL" id="KAJ1981585.1"/>
    </source>
</evidence>
<feature type="domain" description="WIBG Mago-binding" evidence="2">
    <location>
        <begin position="30"/>
        <end position="56"/>
    </location>
</feature>
<feature type="compositionally biased region" description="Polar residues" evidence="1">
    <location>
        <begin position="215"/>
        <end position="235"/>
    </location>
</feature>
<dbReference type="SUPFAM" id="SSF101931">
    <property type="entry name" value="Pym (Within the bgcn gene intron protein, WIBG), N-terminal domain"/>
    <property type="match status" value="1"/>
</dbReference>
<feature type="compositionally biased region" description="Polar residues" evidence="1">
    <location>
        <begin position="114"/>
        <end position="126"/>
    </location>
</feature>
<proteinExistence type="predicted"/>
<dbReference type="AlphaFoldDB" id="A0A9W8EDY4"/>
<dbReference type="InterPro" id="IPR036348">
    <property type="entry name" value="WIBG_N_sf"/>
</dbReference>
<gene>
    <name evidence="3" type="ORF">H4R34_002009</name>
</gene>
<feature type="compositionally biased region" description="Low complexity" evidence="1">
    <location>
        <begin position="196"/>
        <end position="209"/>
    </location>
</feature>
<evidence type="ECO:0000313" key="4">
    <source>
        <dbReference type="Proteomes" id="UP001151582"/>
    </source>
</evidence>
<feature type="region of interest" description="Disordered" evidence="1">
    <location>
        <begin position="1"/>
        <end position="322"/>
    </location>
</feature>
<protein>
    <recommendedName>
        <fullName evidence="2">WIBG Mago-binding domain-containing protein</fullName>
    </recommendedName>
</protein>
<sequence length="322" mass="34145">MAAGIQDDHDSAPVARASGIVALSDRQGDTRQVIPASRRPDGTMRKERAVRPGYTPPEDLQRYRPPARRDGNRSAPGSPAATHVLRNLVASNERRNASPQKGGGAVVPCARSPPASSSTHDQSNVKTPLPPSSPGQQRPGRTQRAQGSPGGARATLATSALRAALQSNHKTATGSSHRQQTTSAPPPPTDVFRARSQQPSDTPSPSPFSRRLADSSPSTASTRADAQSTWRSSGPTLAKHSSGSPRRPHYRSSPPIDQDAPALYSPQGLKKNSKSHPKQPLASPATSHSKHTPRRRSSPSPLPQNDGDDSDKLSQLVSNMHL</sequence>